<dbReference type="Proteomes" id="UP000003781">
    <property type="component" value="Unassembled WGS sequence"/>
</dbReference>
<dbReference type="eggNOG" id="ENOG503348N">
    <property type="taxonomic scope" value="Bacteria"/>
</dbReference>
<dbReference type="OrthoDB" id="464977at2"/>
<dbReference type="AlphaFoldDB" id="A3IZ68"/>
<accession>A3IZ68</accession>
<protein>
    <submittedName>
        <fullName evidence="1">Uncharacterized protein</fullName>
    </submittedName>
</protein>
<organism evidence="1 2">
    <name type="scientific">Crocosphaera chwakensis CCY0110</name>
    <dbReference type="NCBI Taxonomy" id="391612"/>
    <lineage>
        <taxon>Bacteria</taxon>
        <taxon>Bacillati</taxon>
        <taxon>Cyanobacteriota</taxon>
        <taxon>Cyanophyceae</taxon>
        <taxon>Oscillatoriophycideae</taxon>
        <taxon>Chroococcales</taxon>
        <taxon>Aphanothecaceae</taxon>
        <taxon>Crocosphaera</taxon>
        <taxon>Crocosphaera chwakensis</taxon>
    </lineage>
</organism>
<keyword evidence="2" id="KW-1185">Reference proteome</keyword>
<sequence length="114" mass="13436">MKTIDGMNYRNWQKRNSNRFFSFSKKEQKQLREKGYYNIGWVNVRKSWQLLNNNVVSMFDIRLQKGDLTGAIDVSVLESQKVKTLACESINNLMVLKEDLDKKINQTLSKYPLL</sequence>
<evidence type="ECO:0000313" key="2">
    <source>
        <dbReference type="Proteomes" id="UP000003781"/>
    </source>
</evidence>
<evidence type="ECO:0000313" key="1">
    <source>
        <dbReference type="EMBL" id="EAZ88238.1"/>
    </source>
</evidence>
<gene>
    <name evidence="1" type="ORF">CY0110_01280</name>
</gene>
<comment type="caution">
    <text evidence="1">The sequence shown here is derived from an EMBL/GenBank/DDBJ whole genome shotgun (WGS) entry which is preliminary data.</text>
</comment>
<dbReference type="EMBL" id="AAXW01000095">
    <property type="protein sequence ID" value="EAZ88238.1"/>
    <property type="molecule type" value="Genomic_DNA"/>
</dbReference>
<dbReference type="RefSeq" id="WP_008278686.1">
    <property type="nucleotide sequence ID" value="NZ_AAXW01000095.1"/>
</dbReference>
<proteinExistence type="predicted"/>
<reference evidence="1 2" key="1">
    <citation type="submission" date="2007-03" db="EMBL/GenBank/DDBJ databases">
        <authorList>
            <person name="Stal L."/>
            <person name="Ferriera S."/>
            <person name="Johnson J."/>
            <person name="Kravitz S."/>
            <person name="Beeson K."/>
            <person name="Sutton G."/>
            <person name="Rogers Y.-H."/>
            <person name="Friedman R."/>
            <person name="Frazier M."/>
            <person name="Venter J.C."/>
        </authorList>
    </citation>
    <scope>NUCLEOTIDE SEQUENCE [LARGE SCALE GENOMIC DNA]</scope>
    <source>
        <strain evidence="1 2">CCY0110</strain>
    </source>
</reference>
<name>A3IZ68_9CHRO</name>